<name>A0A3E0IKQ6_9STAP</name>
<gene>
    <name evidence="3" type="ORF">DOS76_04600</name>
    <name evidence="2" type="ORF">DOS83_13805</name>
</gene>
<evidence type="ECO:0000313" key="2">
    <source>
        <dbReference type="EMBL" id="REH89013.1"/>
    </source>
</evidence>
<evidence type="ECO:0000313" key="4">
    <source>
        <dbReference type="Proteomes" id="UP000256337"/>
    </source>
</evidence>
<evidence type="ECO:0000256" key="1">
    <source>
        <dbReference type="SAM" id="Phobius"/>
    </source>
</evidence>
<keyword evidence="1" id="KW-0812">Transmembrane</keyword>
<protein>
    <submittedName>
        <fullName evidence="2">Uncharacterized protein</fullName>
    </submittedName>
</protein>
<dbReference type="Proteomes" id="UP000256562">
    <property type="component" value="Unassembled WGS sequence"/>
</dbReference>
<evidence type="ECO:0000313" key="5">
    <source>
        <dbReference type="Proteomes" id="UP000256562"/>
    </source>
</evidence>
<organism evidence="2 5">
    <name type="scientific">Staphylococcus felis</name>
    <dbReference type="NCBI Taxonomy" id="46127"/>
    <lineage>
        <taxon>Bacteria</taxon>
        <taxon>Bacillati</taxon>
        <taxon>Bacillota</taxon>
        <taxon>Bacilli</taxon>
        <taxon>Bacillales</taxon>
        <taxon>Staphylococcaceae</taxon>
        <taxon>Staphylococcus</taxon>
    </lineage>
</organism>
<dbReference type="Proteomes" id="UP000256337">
    <property type="component" value="Unassembled WGS sequence"/>
</dbReference>
<proteinExistence type="predicted"/>
<keyword evidence="1" id="KW-1133">Transmembrane helix</keyword>
<dbReference type="EMBL" id="QKYD01000075">
    <property type="protein sequence ID" value="REI23002.1"/>
    <property type="molecule type" value="Genomic_DNA"/>
</dbReference>
<sequence>MWLFLAISIPIIIIIVLVRIIRDLLEDIEAKDYENKILRLENEELTQKMFRINFEKNDVDSE</sequence>
<dbReference type="AlphaFoldDB" id="A0A3E0IKQ6"/>
<feature type="transmembrane region" description="Helical" evidence="1">
    <location>
        <begin position="6"/>
        <end position="25"/>
    </location>
</feature>
<dbReference type="EMBL" id="QKXQ01000712">
    <property type="protein sequence ID" value="REH89013.1"/>
    <property type="molecule type" value="Genomic_DNA"/>
</dbReference>
<dbReference type="RefSeq" id="WP_115871747.1">
    <property type="nucleotide sequence ID" value="NZ_JBBEFL010000005.1"/>
</dbReference>
<comment type="caution">
    <text evidence="2">The sequence shown here is derived from an EMBL/GenBank/DDBJ whole genome shotgun (WGS) entry which is preliminary data.</text>
</comment>
<evidence type="ECO:0000313" key="3">
    <source>
        <dbReference type="EMBL" id="REI23002.1"/>
    </source>
</evidence>
<reference evidence="4 5" key="1">
    <citation type="journal article" date="2018" name="Vet. Microbiol.">
        <title>Characterisation of Staphylococcus felis isolated from cats using whole genome sequencing.</title>
        <authorList>
            <person name="Worthing K."/>
            <person name="Pang S."/>
            <person name="Trott D.J."/>
            <person name="Abraham S."/>
            <person name="Coombs G.W."/>
            <person name="Jordan D."/>
            <person name="McIntyre L."/>
            <person name="Davies M.R."/>
            <person name="Norris J."/>
        </authorList>
    </citation>
    <scope>NUCLEOTIDE SEQUENCE [LARGE SCALE GENOMIC DNA]</scope>
    <source>
        <strain evidence="3 4">F25</strain>
        <strain evidence="2 5">F9</strain>
    </source>
</reference>
<accession>A0A3E0IKQ6</accession>
<keyword evidence="1" id="KW-0472">Membrane</keyword>